<organism evidence="2 3">
    <name type="scientific">Pinctada imbricata</name>
    <name type="common">Atlantic pearl-oyster</name>
    <name type="synonym">Pinctada martensii</name>
    <dbReference type="NCBI Taxonomy" id="66713"/>
    <lineage>
        <taxon>Eukaryota</taxon>
        <taxon>Metazoa</taxon>
        <taxon>Spiralia</taxon>
        <taxon>Lophotrochozoa</taxon>
        <taxon>Mollusca</taxon>
        <taxon>Bivalvia</taxon>
        <taxon>Autobranchia</taxon>
        <taxon>Pteriomorphia</taxon>
        <taxon>Pterioida</taxon>
        <taxon>Pterioidea</taxon>
        <taxon>Pteriidae</taxon>
        <taxon>Pinctada</taxon>
    </lineage>
</organism>
<feature type="region of interest" description="Disordered" evidence="1">
    <location>
        <begin position="81"/>
        <end position="107"/>
    </location>
</feature>
<proteinExistence type="predicted"/>
<dbReference type="Proteomes" id="UP001186944">
    <property type="component" value="Unassembled WGS sequence"/>
</dbReference>
<comment type="caution">
    <text evidence="2">The sequence shown here is derived from an EMBL/GenBank/DDBJ whole genome shotgun (WGS) entry which is preliminary data.</text>
</comment>
<protein>
    <submittedName>
        <fullName evidence="2">Uncharacterized protein</fullName>
    </submittedName>
</protein>
<gene>
    <name evidence="2" type="ORF">FSP39_018176</name>
</gene>
<evidence type="ECO:0000313" key="2">
    <source>
        <dbReference type="EMBL" id="KAK3105149.1"/>
    </source>
</evidence>
<evidence type="ECO:0000313" key="3">
    <source>
        <dbReference type="Proteomes" id="UP001186944"/>
    </source>
</evidence>
<sequence length="159" mass="18788">MATGGAEVTEEEVNYSRFSIGVLKVTPQVLRLVFKSRHPDLKTFLAQNKSKCQQLRNSRVLTKDQWNQLYPATEHLGSFFRRHSEHTFRKKNEKEKKKNDEKKTKKNNGVMWLCSGRHVLKPWQSKSEEGRYNVRQTNKRGRENHPFYLDMIARKGIIE</sequence>
<keyword evidence="3" id="KW-1185">Reference proteome</keyword>
<accession>A0AA88YGM4</accession>
<evidence type="ECO:0000256" key="1">
    <source>
        <dbReference type="SAM" id="MobiDB-lite"/>
    </source>
</evidence>
<feature type="compositionally biased region" description="Basic and acidic residues" evidence="1">
    <location>
        <begin position="85"/>
        <end position="103"/>
    </location>
</feature>
<name>A0AA88YGM4_PINIB</name>
<dbReference type="AlphaFoldDB" id="A0AA88YGM4"/>
<reference evidence="2" key="1">
    <citation type="submission" date="2019-08" db="EMBL/GenBank/DDBJ databases">
        <title>The improved chromosome-level genome for the pearl oyster Pinctada fucata martensii using PacBio sequencing and Hi-C.</title>
        <authorList>
            <person name="Zheng Z."/>
        </authorList>
    </citation>
    <scope>NUCLEOTIDE SEQUENCE</scope>
    <source>
        <strain evidence="2">ZZ-2019</strain>
        <tissue evidence="2">Adductor muscle</tissue>
    </source>
</reference>
<dbReference type="EMBL" id="VSWD01000004">
    <property type="protein sequence ID" value="KAK3105149.1"/>
    <property type="molecule type" value="Genomic_DNA"/>
</dbReference>